<comment type="subunit">
    <text evidence="3 15">Monomer.</text>
</comment>
<evidence type="ECO:0000256" key="7">
    <source>
        <dbReference type="ARBA" id="ARBA00022737"/>
    </source>
</evidence>
<organism evidence="16 17">
    <name type="scientific">Schistosoma haematobium</name>
    <name type="common">Blood fluke</name>
    <dbReference type="NCBI Taxonomy" id="6185"/>
    <lineage>
        <taxon>Eukaryota</taxon>
        <taxon>Metazoa</taxon>
        <taxon>Spiralia</taxon>
        <taxon>Lophotrochozoa</taxon>
        <taxon>Platyhelminthes</taxon>
        <taxon>Trematoda</taxon>
        <taxon>Digenea</taxon>
        <taxon>Strigeidida</taxon>
        <taxon>Schistosomatoidea</taxon>
        <taxon>Schistosomatidae</taxon>
        <taxon>Schistosoma</taxon>
    </lineage>
</organism>
<evidence type="ECO:0000313" key="17">
    <source>
        <dbReference type="Proteomes" id="UP000471633"/>
    </source>
</evidence>
<dbReference type="CTD" id="24590827"/>
<dbReference type="Gene3D" id="1.50.40.10">
    <property type="entry name" value="Mitochondrial carrier domain"/>
    <property type="match status" value="1"/>
</dbReference>
<keyword evidence="9 15" id="KW-1133">Transmembrane helix</keyword>
<dbReference type="RefSeq" id="XP_035585601.1">
    <property type="nucleotide sequence ID" value="XM_035729716.2"/>
</dbReference>
<dbReference type="PRINTS" id="PR00927">
    <property type="entry name" value="ADPTRNSLCASE"/>
</dbReference>
<dbReference type="EMBL" id="AMPZ03000002">
    <property type="protein sequence ID" value="KAH9589923.1"/>
    <property type="molecule type" value="Genomic_DNA"/>
</dbReference>
<gene>
    <name evidence="16" type="primary">PET9</name>
    <name evidence="16" type="ORF">MS3_00002809</name>
</gene>
<evidence type="ECO:0000256" key="1">
    <source>
        <dbReference type="ARBA" id="ARBA00004448"/>
    </source>
</evidence>
<keyword evidence="7" id="KW-0677">Repeat</keyword>
<dbReference type="GO" id="GO:0005471">
    <property type="term" value="F:ATP:ADP antiporter activity"/>
    <property type="evidence" value="ECO:0007669"/>
    <property type="project" value="UniProtKB-UniRule"/>
</dbReference>
<evidence type="ECO:0000256" key="10">
    <source>
        <dbReference type="ARBA" id="ARBA00023128"/>
    </source>
</evidence>
<evidence type="ECO:0000313" key="16">
    <source>
        <dbReference type="EMBL" id="KAH9589923.1"/>
    </source>
</evidence>
<dbReference type="GO" id="GO:0140021">
    <property type="term" value="P:mitochondrial ADP transmembrane transport"/>
    <property type="evidence" value="ECO:0007669"/>
    <property type="project" value="InterPro"/>
</dbReference>
<comment type="subcellular location">
    <subcellularLocation>
        <location evidence="15">Membrane</location>
        <topology evidence="15">Multi-pass membrane protein</topology>
    </subcellularLocation>
    <subcellularLocation>
        <location evidence="1">Mitochondrion inner membrane</location>
        <topology evidence="1">Multi-pass membrane protein</topology>
    </subcellularLocation>
</comment>
<reference evidence="16" key="1">
    <citation type="journal article" date="2012" name="Nat. Genet.">
        <title>Whole-genome sequence of Schistosoma haematobium.</title>
        <authorList>
            <person name="Young N.D."/>
            <person name="Jex A.R."/>
            <person name="Li B."/>
            <person name="Liu S."/>
            <person name="Yang L."/>
            <person name="Xiong Z."/>
            <person name="Li Y."/>
            <person name="Cantacessi C."/>
            <person name="Hall R.S."/>
            <person name="Xu X."/>
            <person name="Chen F."/>
            <person name="Wu X."/>
            <person name="Zerlotini A."/>
            <person name="Oliveira G."/>
            <person name="Hofmann A."/>
            <person name="Zhang G."/>
            <person name="Fang X."/>
            <person name="Kang Y."/>
            <person name="Campbell B.E."/>
            <person name="Loukas A."/>
            <person name="Ranganathan S."/>
            <person name="Rollinson D."/>
            <person name="Rinaldi G."/>
            <person name="Brindley P.J."/>
            <person name="Yang H."/>
            <person name="Wang J."/>
            <person name="Wang J."/>
            <person name="Gasser R.B."/>
        </authorList>
    </citation>
    <scope>NUCLEOTIDE SEQUENCE</scope>
</reference>
<dbReference type="GO" id="GO:1901029">
    <property type="term" value="P:negative regulation of mitochondrial outer membrane permeabilization involved in apoptotic signaling pathway"/>
    <property type="evidence" value="ECO:0007669"/>
    <property type="project" value="TreeGrafter"/>
</dbReference>
<dbReference type="GeneID" id="24590827"/>
<dbReference type="PANTHER" id="PTHR45635">
    <property type="entry name" value="ADP,ATP CARRIER PROTEIN 1-RELATED-RELATED"/>
    <property type="match status" value="1"/>
</dbReference>
<evidence type="ECO:0000256" key="8">
    <source>
        <dbReference type="ARBA" id="ARBA00022792"/>
    </source>
</evidence>
<dbReference type="InterPro" id="IPR002113">
    <property type="entry name" value="ADT_euk_type"/>
</dbReference>
<dbReference type="Proteomes" id="UP000471633">
    <property type="component" value="Unassembled WGS sequence"/>
</dbReference>
<reference evidence="16" key="2">
    <citation type="journal article" date="2019" name="Gigascience">
        <title>High-quality Schistosoma haematobium genome achieved by single-molecule and long-range sequencing.</title>
        <authorList>
            <person name="Stroehlein A.J."/>
            <person name="Korhonen P.K."/>
            <person name="Chong T.M."/>
            <person name="Lim Y.L."/>
            <person name="Chan K.G."/>
            <person name="Webster B."/>
            <person name="Rollinson D."/>
            <person name="Brindley P.J."/>
            <person name="Gasser R.B."/>
            <person name="Young N.D."/>
        </authorList>
    </citation>
    <scope>NUCLEOTIDE SEQUENCE</scope>
</reference>
<comment type="caution">
    <text evidence="15">Lacks conserved residue(s) required for the propagation of feature annotation.</text>
</comment>
<dbReference type="Pfam" id="PF00153">
    <property type="entry name" value="Mito_carr"/>
    <property type="match status" value="3"/>
</dbReference>
<dbReference type="FunFam" id="1.50.40.10:FF:000096">
    <property type="entry name" value="ADP,ATP carrier protein 1, mitochondrial"/>
    <property type="match status" value="1"/>
</dbReference>
<proteinExistence type="inferred from homology"/>
<comment type="caution">
    <text evidence="16">The sequence shown here is derived from an EMBL/GenBank/DDBJ whole genome shotgun (WGS) entry which is preliminary data.</text>
</comment>
<dbReference type="SUPFAM" id="SSF103506">
    <property type="entry name" value="Mitochondrial carrier"/>
    <property type="match status" value="1"/>
</dbReference>
<dbReference type="KEGG" id="shx:MS3_00002809"/>
<keyword evidence="11 15" id="KW-0472">Membrane</keyword>
<reference evidence="16" key="3">
    <citation type="submission" date="2021-06" db="EMBL/GenBank/DDBJ databases">
        <title>Chromosome-level genome assembly for S. haematobium.</title>
        <authorList>
            <person name="Stroehlein A.J."/>
        </authorList>
    </citation>
    <scope>NUCLEOTIDE SEQUENCE</scope>
</reference>
<evidence type="ECO:0000256" key="4">
    <source>
        <dbReference type="ARBA" id="ARBA00022448"/>
    </source>
</evidence>
<comment type="function">
    <text evidence="13">ADP:ATP antiporter that mediates import of ADP into the mitochondrial matrix for ATP synthesis, and export of ATP out to fuel the cell. Cycles between the cytoplasmic-open state (c-state) and the matrix-open state (m-state): operates by the alternating access mechanism with a single substrate-binding site intermittently exposed to either the cytosolic (c-state) or matrix (m-state) side of the inner mitochondrial membrane.</text>
</comment>
<evidence type="ECO:0000256" key="3">
    <source>
        <dbReference type="ARBA" id="ARBA00011245"/>
    </source>
</evidence>
<dbReference type="PRINTS" id="PR00926">
    <property type="entry name" value="MITOCARRIER"/>
</dbReference>
<feature type="transmembrane region" description="Helical" evidence="15">
    <location>
        <begin position="215"/>
        <end position="238"/>
    </location>
</feature>
<evidence type="ECO:0000256" key="5">
    <source>
        <dbReference type="ARBA" id="ARBA00022449"/>
    </source>
</evidence>
<keyword evidence="8" id="KW-0999">Mitochondrion inner membrane</keyword>
<evidence type="ECO:0000256" key="9">
    <source>
        <dbReference type="ARBA" id="ARBA00022989"/>
    </source>
</evidence>
<keyword evidence="10" id="KW-0496">Mitochondrion</keyword>
<dbReference type="PANTHER" id="PTHR45635:SF14">
    <property type="entry name" value="ADP_ATP TRANSLOCASE"/>
    <property type="match status" value="1"/>
</dbReference>
<comment type="function">
    <text evidence="15">Catalyzes the exchange of ADP and ATP across the membrane.</text>
</comment>
<evidence type="ECO:0000256" key="14">
    <source>
        <dbReference type="RuleBase" id="RU000488"/>
    </source>
</evidence>
<keyword evidence="4 14" id="KW-0813">Transport</keyword>
<protein>
    <recommendedName>
        <fullName evidence="15">ADP/ATP translocase</fullName>
    </recommendedName>
    <alternativeName>
        <fullName evidence="15">ADP,ATP carrier protein</fullName>
    </alternativeName>
</protein>
<evidence type="ECO:0000256" key="15">
    <source>
        <dbReference type="RuleBase" id="RU368008"/>
    </source>
</evidence>
<dbReference type="AlphaFoldDB" id="A0A6A5D891"/>
<comment type="similarity">
    <text evidence="2 14">Belongs to the mitochondrial carrier (TC 2.A.29) family.</text>
</comment>
<evidence type="ECO:0000256" key="11">
    <source>
        <dbReference type="ARBA" id="ARBA00023136"/>
    </source>
</evidence>
<name>A0A6A5D891_SCHHA</name>
<evidence type="ECO:0000256" key="2">
    <source>
        <dbReference type="ARBA" id="ARBA00006375"/>
    </source>
</evidence>
<keyword evidence="17" id="KW-1185">Reference proteome</keyword>
<dbReference type="GO" id="GO:0005743">
    <property type="term" value="C:mitochondrial inner membrane"/>
    <property type="evidence" value="ECO:0007669"/>
    <property type="project" value="UniProtKB-SubCell"/>
</dbReference>
<accession>A0A6A5D891</accession>
<comment type="catalytic activity">
    <reaction evidence="12">
        <text>ADP(in) + ATP(out) = ADP(out) + ATP(in)</text>
        <dbReference type="Rhea" id="RHEA:34999"/>
        <dbReference type="ChEBI" id="CHEBI:30616"/>
        <dbReference type="ChEBI" id="CHEBI:456216"/>
    </reaction>
    <physiologicalReaction direction="left-to-right" evidence="12">
        <dbReference type="Rhea" id="RHEA:35000"/>
    </physiologicalReaction>
</comment>
<evidence type="ECO:0000256" key="13">
    <source>
        <dbReference type="ARBA" id="ARBA00045250"/>
    </source>
</evidence>
<evidence type="ECO:0000256" key="6">
    <source>
        <dbReference type="ARBA" id="ARBA00022692"/>
    </source>
</evidence>
<reference evidence="16" key="4">
    <citation type="journal article" date="2022" name="PLoS Pathog.">
        <title>Chromosome-level genome of Schistosoma haematobium underpins genome-wide explorations of molecular variation.</title>
        <authorList>
            <person name="Stroehlein A.J."/>
            <person name="Korhonen P.K."/>
            <person name="Lee V.V."/>
            <person name="Ralph S.A."/>
            <person name="Mentink-Kane M."/>
            <person name="You H."/>
            <person name="McManus D.P."/>
            <person name="Tchuente L.T."/>
            <person name="Stothard J.R."/>
            <person name="Kaur P."/>
            <person name="Dudchenko O."/>
            <person name="Aiden E.L."/>
            <person name="Yang B."/>
            <person name="Yang H."/>
            <person name="Emery A.M."/>
            <person name="Webster B.L."/>
            <person name="Brindley P.J."/>
            <person name="Rollinson D."/>
            <person name="Chang B.C.H."/>
            <person name="Gasser R.B."/>
            <person name="Young N.D."/>
        </authorList>
    </citation>
    <scope>NUCLEOTIDE SEQUENCE</scope>
</reference>
<dbReference type="InterPro" id="IPR002067">
    <property type="entry name" value="MCP"/>
</dbReference>
<keyword evidence="5" id="KW-0050">Antiport</keyword>
<evidence type="ECO:0000256" key="12">
    <source>
        <dbReference type="ARBA" id="ARBA00024143"/>
    </source>
</evidence>
<dbReference type="PROSITE" id="PS50920">
    <property type="entry name" value="SOLCAR"/>
    <property type="match status" value="3"/>
</dbReference>
<dbReference type="GO" id="GO:1990544">
    <property type="term" value="P:mitochondrial ATP transmembrane transport"/>
    <property type="evidence" value="ECO:0007669"/>
    <property type="project" value="InterPro"/>
</dbReference>
<keyword evidence="6 14" id="KW-0812">Transmembrane</keyword>
<dbReference type="InterPro" id="IPR023395">
    <property type="entry name" value="MCP_dom_sf"/>
</dbReference>
<feature type="transmembrane region" description="Helical" evidence="15">
    <location>
        <begin position="181"/>
        <end position="203"/>
    </location>
</feature>
<sequence length="313" mass="34059">MGEGGKEIKGLSFAENFLLSGAAAVIAKTAAAPIERVKLLVQNQDEMIKQGRLDKPYTGVIDCTVRTFRQEGTSILPFWRGNLPNCLRYFPTQALNFAFKDKVKSAFKQNKDDPYVVAFYKNVVSGGAAGALSLVFVYSLDYARTRLANDNKSAKKGGTREFNGLVDVYAKTFKSDGIAGLYRGFVISCVGIIVYRGFYFGLYDTLKPIFLGPDAGVAISFCLGYGVTVTSGLISYPIDTIRRRMMMTSGQAVKYKSSIHCASEILKNEGPMSLMKGAGANILRGVAGAGVLAGFDKFKELYADFRLPKKPSP</sequence>
<dbReference type="InterPro" id="IPR018108">
    <property type="entry name" value="MCP_transmembrane"/>
</dbReference>